<evidence type="ECO:0000256" key="6">
    <source>
        <dbReference type="ARBA" id="ARBA00022777"/>
    </source>
</evidence>
<organism evidence="10 11">
    <name type="scientific">Gordonibacter massiliensis</name>
    <name type="common">ex Traore et al. 2017</name>
    <dbReference type="NCBI Taxonomy" id="1841863"/>
    <lineage>
        <taxon>Bacteria</taxon>
        <taxon>Bacillati</taxon>
        <taxon>Actinomycetota</taxon>
        <taxon>Coriobacteriia</taxon>
        <taxon>Eggerthellales</taxon>
        <taxon>Eggerthellaceae</taxon>
        <taxon>Gordonibacter</taxon>
    </lineage>
</organism>
<name>A0A842JBS2_9ACTN</name>
<dbReference type="Gene3D" id="1.10.287.130">
    <property type="match status" value="1"/>
</dbReference>
<dbReference type="InterPro" id="IPR003594">
    <property type="entry name" value="HATPase_dom"/>
</dbReference>
<dbReference type="Pfam" id="PF00512">
    <property type="entry name" value="HisKA"/>
    <property type="match status" value="1"/>
</dbReference>
<dbReference type="InterPro" id="IPR005467">
    <property type="entry name" value="His_kinase_dom"/>
</dbReference>
<comment type="caution">
    <text evidence="10">The sequence shown here is derived from an EMBL/GenBank/DDBJ whole genome shotgun (WGS) entry which is preliminary data.</text>
</comment>
<reference evidence="10 11" key="1">
    <citation type="submission" date="2020-08" db="EMBL/GenBank/DDBJ databases">
        <authorList>
            <person name="Liu C."/>
            <person name="Sun Q."/>
        </authorList>
    </citation>
    <scope>NUCLEOTIDE SEQUENCE [LARGE SCALE GENOMIC DNA]</scope>
    <source>
        <strain evidence="10 11">N22</strain>
    </source>
</reference>
<dbReference type="InterPro" id="IPR004358">
    <property type="entry name" value="Sig_transdc_His_kin-like_C"/>
</dbReference>
<dbReference type="InterPro" id="IPR036890">
    <property type="entry name" value="HATPase_C_sf"/>
</dbReference>
<keyword evidence="8" id="KW-1133">Transmembrane helix</keyword>
<evidence type="ECO:0000256" key="3">
    <source>
        <dbReference type="ARBA" id="ARBA00012438"/>
    </source>
</evidence>
<proteinExistence type="predicted"/>
<dbReference type="CDD" id="cd00075">
    <property type="entry name" value="HATPase"/>
    <property type="match status" value="1"/>
</dbReference>
<evidence type="ECO:0000313" key="10">
    <source>
        <dbReference type="EMBL" id="MBC2889323.1"/>
    </source>
</evidence>
<dbReference type="EMBL" id="JACMSE010000005">
    <property type="protein sequence ID" value="MBC2889323.1"/>
    <property type="molecule type" value="Genomic_DNA"/>
</dbReference>
<dbReference type="SUPFAM" id="SSF55874">
    <property type="entry name" value="ATPase domain of HSP90 chaperone/DNA topoisomerase II/histidine kinase"/>
    <property type="match status" value="1"/>
</dbReference>
<evidence type="ECO:0000256" key="5">
    <source>
        <dbReference type="ARBA" id="ARBA00022679"/>
    </source>
</evidence>
<protein>
    <recommendedName>
        <fullName evidence="3">histidine kinase</fullName>
        <ecNumber evidence="3">2.7.13.3</ecNumber>
    </recommendedName>
</protein>
<comment type="catalytic activity">
    <reaction evidence="1">
        <text>ATP + protein L-histidine = ADP + protein N-phospho-L-histidine.</text>
        <dbReference type="EC" id="2.7.13.3"/>
    </reaction>
</comment>
<evidence type="ECO:0000256" key="2">
    <source>
        <dbReference type="ARBA" id="ARBA00004236"/>
    </source>
</evidence>
<dbReference type="Pfam" id="PF02518">
    <property type="entry name" value="HATPase_c"/>
    <property type="match status" value="1"/>
</dbReference>
<dbReference type="SMART" id="SM00387">
    <property type="entry name" value="HATPase_c"/>
    <property type="match status" value="1"/>
</dbReference>
<keyword evidence="6 10" id="KW-0418">Kinase</keyword>
<dbReference type="PANTHER" id="PTHR43711">
    <property type="entry name" value="TWO-COMPONENT HISTIDINE KINASE"/>
    <property type="match status" value="1"/>
</dbReference>
<keyword evidence="11" id="KW-1185">Reference proteome</keyword>
<evidence type="ECO:0000313" key="11">
    <source>
        <dbReference type="Proteomes" id="UP000587396"/>
    </source>
</evidence>
<dbReference type="EC" id="2.7.13.3" evidence="3"/>
<dbReference type="PRINTS" id="PR00344">
    <property type="entry name" value="BCTRLSENSOR"/>
</dbReference>
<dbReference type="Proteomes" id="UP000587396">
    <property type="component" value="Unassembled WGS sequence"/>
</dbReference>
<dbReference type="GO" id="GO:0005886">
    <property type="term" value="C:plasma membrane"/>
    <property type="evidence" value="ECO:0007669"/>
    <property type="project" value="UniProtKB-SubCell"/>
</dbReference>
<dbReference type="RefSeq" id="WP_185905180.1">
    <property type="nucleotide sequence ID" value="NZ_JACMSE010000005.1"/>
</dbReference>
<dbReference type="CDD" id="cd00082">
    <property type="entry name" value="HisKA"/>
    <property type="match status" value="1"/>
</dbReference>
<dbReference type="InterPro" id="IPR036097">
    <property type="entry name" value="HisK_dim/P_sf"/>
</dbReference>
<dbReference type="SMART" id="SM00388">
    <property type="entry name" value="HisKA"/>
    <property type="match status" value="1"/>
</dbReference>
<keyword evidence="4" id="KW-0597">Phosphoprotein</keyword>
<evidence type="ECO:0000256" key="4">
    <source>
        <dbReference type="ARBA" id="ARBA00022553"/>
    </source>
</evidence>
<dbReference type="PANTHER" id="PTHR43711:SF1">
    <property type="entry name" value="HISTIDINE KINASE 1"/>
    <property type="match status" value="1"/>
</dbReference>
<keyword evidence="8" id="KW-0472">Membrane</keyword>
<dbReference type="InterPro" id="IPR050736">
    <property type="entry name" value="Sensor_HK_Regulatory"/>
</dbReference>
<sequence>MADVLLIAALICALAVAIWFAVRYLLLKRSLRQVERDLRAIAGQLEENRILRLPRPDRDMEALLGTVNEALDGIRRQGVEYARREAELKAQVESISHDLRTPLTSIQGYLALVDEDALDAETRASLETVARKADVLQRLVAQFYELLRLQGEDSPLELGRVDAGRLLRESVAGQYRLLAERGLDVRLSAPEHAVWARANADALERVFSNLLHNAGKYATSALEVSVLQTAEEDGRRVLVTFANDADALDGDQVERLFEPFYTADGSRTRESSGLGLAIARRLLERMGGTIEARLENRDGTSWLRFEIALGADASLPSD</sequence>
<feature type="transmembrane region" description="Helical" evidence="8">
    <location>
        <begin position="6"/>
        <end position="26"/>
    </location>
</feature>
<dbReference type="SUPFAM" id="SSF47384">
    <property type="entry name" value="Homodimeric domain of signal transducing histidine kinase"/>
    <property type="match status" value="1"/>
</dbReference>
<evidence type="ECO:0000256" key="8">
    <source>
        <dbReference type="SAM" id="Phobius"/>
    </source>
</evidence>
<dbReference type="Gene3D" id="3.30.565.10">
    <property type="entry name" value="Histidine kinase-like ATPase, C-terminal domain"/>
    <property type="match status" value="1"/>
</dbReference>
<evidence type="ECO:0000256" key="1">
    <source>
        <dbReference type="ARBA" id="ARBA00000085"/>
    </source>
</evidence>
<dbReference type="GO" id="GO:0000155">
    <property type="term" value="F:phosphorelay sensor kinase activity"/>
    <property type="evidence" value="ECO:0007669"/>
    <property type="project" value="InterPro"/>
</dbReference>
<evidence type="ECO:0000259" key="9">
    <source>
        <dbReference type="PROSITE" id="PS50109"/>
    </source>
</evidence>
<keyword evidence="5" id="KW-0808">Transferase</keyword>
<keyword evidence="7" id="KW-0902">Two-component regulatory system</keyword>
<evidence type="ECO:0000256" key="7">
    <source>
        <dbReference type="ARBA" id="ARBA00023012"/>
    </source>
</evidence>
<dbReference type="InterPro" id="IPR003661">
    <property type="entry name" value="HisK_dim/P_dom"/>
</dbReference>
<accession>A0A842JBS2</accession>
<comment type="subcellular location">
    <subcellularLocation>
        <location evidence="2">Cell membrane</location>
    </subcellularLocation>
</comment>
<dbReference type="PROSITE" id="PS50109">
    <property type="entry name" value="HIS_KIN"/>
    <property type="match status" value="1"/>
</dbReference>
<gene>
    <name evidence="10" type="ORF">H7313_08180</name>
</gene>
<dbReference type="AlphaFoldDB" id="A0A842JBS2"/>
<feature type="domain" description="Histidine kinase" evidence="9">
    <location>
        <begin position="94"/>
        <end position="300"/>
    </location>
</feature>
<keyword evidence="8" id="KW-0812">Transmembrane</keyword>